<evidence type="ECO:0008006" key="3">
    <source>
        <dbReference type="Google" id="ProtNLM"/>
    </source>
</evidence>
<accession>A0AAV2VUF2</accession>
<evidence type="ECO:0000313" key="2">
    <source>
        <dbReference type="Proteomes" id="UP000018211"/>
    </source>
</evidence>
<name>A0AAV2VUF2_9VIBR</name>
<evidence type="ECO:0000313" key="1">
    <source>
        <dbReference type="EMBL" id="CCO48261.1"/>
    </source>
</evidence>
<reference evidence="1 2" key="1">
    <citation type="journal article" date="2013" name="ISME J.">
        <title>Comparative genomics of pathogenic lineages of Vibrio nigripulchritudo identifies virulence-associated traits.</title>
        <authorList>
            <person name="Goudenege D."/>
            <person name="Labreuche Y."/>
            <person name="Krin E."/>
            <person name="Ansquer D."/>
            <person name="Mangenot S."/>
            <person name="Calteau A."/>
            <person name="Medigue C."/>
            <person name="Mazel D."/>
            <person name="Polz M.F."/>
            <person name="Le Roux F."/>
        </authorList>
    </citation>
    <scope>NUCLEOTIDE SEQUENCE [LARGE SCALE GENOMIC DNA]</scope>
    <source>
        <strain evidence="1 2">SOn1</strain>
    </source>
</reference>
<organism evidence="1 2">
    <name type="scientific">Vibrio nigripulchritudo SOn1</name>
    <dbReference type="NCBI Taxonomy" id="1238450"/>
    <lineage>
        <taxon>Bacteria</taxon>
        <taxon>Pseudomonadati</taxon>
        <taxon>Pseudomonadota</taxon>
        <taxon>Gammaproteobacteria</taxon>
        <taxon>Vibrionales</taxon>
        <taxon>Vibrionaceae</taxon>
        <taxon>Vibrio</taxon>
    </lineage>
</organism>
<dbReference type="SUPFAM" id="SSF53756">
    <property type="entry name" value="UDP-Glycosyltransferase/glycogen phosphorylase"/>
    <property type="match status" value="1"/>
</dbReference>
<sequence>MKILFIAGLFRKRSCSASIRNVALVNGLAELGVDITVLTVKFPNEVLDPYLISSVNKGVKIIEVSAGLISLYIPSMYSGESFTTFNYSFLRRLVKNIIYFPSVDKRWIKEVNPVDYTGYDLIISSSDTKTSHFVADRIIKNDPTRTRWLQIWGDPWADDIGLNSKLTRLRAYHAEKRLLKKADLIGYVSKPTAQRMSDKNPLLSDKIKYIPRNFFKAVERCSTGVGVLKISYTGVLKGRDITPMLNAMQSYNASSTITIFLDVYGRVDTEQKQLIENCSYAQYHGEVSLKDVFEAFKSSDALLYLGNAAGTSQIPGKLYDYFGTNLPILALVQDMNDDVTKFILKSERCIVFENKVSNISLDKLVKSKGAFSIMEEYSPKSVASSILKMIDSK</sequence>
<comment type="caution">
    <text evidence="1">The sequence shown here is derived from an EMBL/GenBank/DDBJ whole genome shotgun (WGS) entry which is preliminary data.</text>
</comment>
<gene>
    <name evidence="1" type="ORF">VIBNISOn1_480060</name>
</gene>
<dbReference type="Proteomes" id="UP000018211">
    <property type="component" value="Unassembled WGS sequence"/>
</dbReference>
<dbReference type="EMBL" id="CAOF01000140">
    <property type="protein sequence ID" value="CCO48261.1"/>
    <property type="molecule type" value="Genomic_DNA"/>
</dbReference>
<proteinExistence type="predicted"/>
<dbReference type="AlphaFoldDB" id="A0AAV2VUF2"/>
<dbReference type="RefSeq" id="WP_022612806.1">
    <property type="nucleotide sequence ID" value="NZ_LK391965.1"/>
</dbReference>
<dbReference type="Gene3D" id="3.40.50.2000">
    <property type="entry name" value="Glycogen Phosphorylase B"/>
    <property type="match status" value="1"/>
</dbReference>
<protein>
    <recommendedName>
        <fullName evidence="3">Glycosyltransferase</fullName>
    </recommendedName>
</protein>